<dbReference type="EMBL" id="CM042009">
    <property type="protein sequence ID" value="KAI3790318.1"/>
    <property type="molecule type" value="Genomic_DNA"/>
</dbReference>
<keyword evidence="2" id="KW-1185">Reference proteome</keyword>
<accession>A0ACB9H4G5</accession>
<dbReference type="Proteomes" id="UP001055811">
    <property type="component" value="Linkage Group LG01"/>
</dbReference>
<organism evidence="1 2">
    <name type="scientific">Cichorium intybus</name>
    <name type="common">Chicory</name>
    <dbReference type="NCBI Taxonomy" id="13427"/>
    <lineage>
        <taxon>Eukaryota</taxon>
        <taxon>Viridiplantae</taxon>
        <taxon>Streptophyta</taxon>
        <taxon>Embryophyta</taxon>
        <taxon>Tracheophyta</taxon>
        <taxon>Spermatophyta</taxon>
        <taxon>Magnoliopsida</taxon>
        <taxon>eudicotyledons</taxon>
        <taxon>Gunneridae</taxon>
        <taxon>Pentapetalae</taxon>
        <taxon>asterids</taxon>
        <taxon>campanulids</taxon>
        <taxon>Asterales</taxon>
        <taxon>Asteraceae</taxon>
        <taxon>Cichorioideae</taxon>
        <taxon>Cichorieae</taxon>
        <taxon>Cichoriinae</taxon>
        <taxon>Cichorium</taxon>
    </lineage>
</organism>
<comment type="caution">
    <text evidence="1">The sequence shown here is derived from an EMBL/GenBank/DDBJ whole genome shotgun (WGS) entry which is preliminary data.</text>
</comment>
<reference evidence="1 2" key="2">
    <citation type="journal article" date="2022" name="Mol. Ecol. Resour.">
        <title>The genomes of chicory, endive, great burdock and yacon provide insights into Asteraceae paleo-polyploidization history and plant inulin production.</title>
        <authorList>
            <person name="Fan W."/>
            <person name="Wang S."/>
            <person name="Wang H."/>
            <person name="Wang A."/>
            <person name="Jiang F."/>
            <person name="Liu H."/>
            <person name="Zhao H."/>
            <person name="Xu D."/>
            <person name="Zhang Y."/>
        </authorList>
    </citation>
    <scope>NUCLEOTIDE SEQUENCE [LARGE SCALE GENOMIC DNA]</scope>
    <source>
        <strain evidence="2">cv. Punajuju</strain>
        <tissue evidence="1">Leaves</tissue>
    </source>
</reference>
<proteinExistence type="predicted"/>
<name>A0ACB9H4G5_CICIN</name>
<sequence length="391" mass="43748">MEGGAETLSFTSKDDTQQVLKVLEALKQASHDLQKNPDSKKTDGDVCYTCSPSIKALLELENESESILSNDPHLTTLSSHLTTLKTLIHNAYNSRQRNRGIRSFLIRRVNSHEISRVAGLIESEIQAWIDREFIETLTQTLRRADETKDEVLIDSMEQFEERIARGFDHELQDSILRSKVFTELETILCESTFSKKVREASAFAIAELIKFNKDVFVGQVLMGKTVCALISLSSVRSIQILSTLIKSIKSPIVDEIVSNGEIPKIISFLTSDDSSIRIMAMDCVLEIGYFGRKDAIDAMLEEGLVKKLVELQKSEMGGVLMDVRGESMNIEMHPFASCVARFAVQLEVGEGLRQREKRALKQQVLKRVREAHVSDAEAATIVAEVLWGSSP</sequence>
<gene>
    <name evidence="1" type="ORF">L2E82_03271</name>
</gene>
<evidence type="ECO:0000313" key="2">
    <source>
        <dbReference type="Proteomes" id="UP001055811"/>
    </source>
</evidence>
<reference evidence="2" key="1">
    <citation type="journal article" date="2022" name="Mol. Ecol. Resour.">
        <title>The genomes of chicory, endive, great burdock and yacon provide insights into Asteraceae palaeo-polyploidization history and plant inulin production.</title>
        <authorList>
            <person name="Fan W."/>
            <person name="Wang S."/>
            <person name="Wang H."/>
            <person name="Wang A."/>
            <person name="Jiang F."/>
            <person name="Liu H."/>
            <person name="Zhao H."/>
            <person name="Xu D."/>
            <person name="Zhang Y."/>
        </authorList>
    </citation>
    <scope>NUCLEOTIDE SEQUENCE [LARGE SCALE GENOMIC DNA]</scope>
    <source>
        <strain evidence="2">cv. Punajuju</strain>
    </source>
</reference>
<evidence type="ECO:0000313" key="1">
    <source>
        <dbReference type="EMBL" id="KAI3790318.1"/>
    </source>
</evidence>
<protein>
    <submittedName>
        <fullName evidence="1">Uncharacterized protein</fullName>
    </submittedName>
</protein>